<keyword evidence="1" id="KW-0812">Transmembrane</keyword>
<name>A0A2P2M480_RHIMU</name>
<keyword evidence="1" id="KW-1133">Transmembrane helix</keyword>
<evidence type="ECO:0000313" key="2">
    <source>
        <dbReference type="EMBL" id="MBX25029.1"/>
    </source>
</evidence>
<dbReference type="AlphaFoldDB" id="A0A2P2M480"/>
<dbReference type="EMBL" id="GGEC01044556">
    <property type="protein sequence ID" value="MBX25040.1"/>
    <property type="molecule type" value="Transcribed_RNA"/>
</dbReference>
<evidence type="ECO:0000256" key="1">
    <source>
        <dbReference type="SAM" id="Phobius"/>
    </source>
</evidence>
<reference evidence="3" key="1">
    <citation type="submission" date="2018-02" db="EMBL/GenBank/DDBJ databases">
        <title>Rhizophora mucronata_Transcriptome.</title>
        <authorList>
            <person name="Meera S.P."/>
            <person name="Sreeshan A."/>
            <person name="Augustine A."/>
        </authorList>
    </citation>
    <scope>NUCLEOTIDE SEQUENCE</scope>
    <source>
        <tissue evidence="3">Leaf</tissue>
    </source>
</reference>
<evidence type="ECO:0000313" key="3">
    <source>
        <dbReference type="EMBL" id="MBX25040.1"/>
    </source>
</evidence>
<organism evidence="3">
    <name type="scientific">Rhizophora mucronata</name>
    <name type="common">Asiatic mangrove</name>
    <dbReference type="NCBI Taxonomy" id="61149"/>
    <lineage>
        <taxon>Eukaryota</taxon>
        <taxon>Viridiplantae</taxon>
        <taxon>Streptophyta</taxon>
        <taxon>Embryophyta</taxon>
        <taxon>Tracheophyta</taxon>
        <taxon>Spermatophyta</taxon>
        <taxon>Magnoliopsida</taxon>
        <taxon>eudicotyledons</taxon>
        <taxon>Gunneridae</taxon>
        <taxon>Pentapetalae</taxon>
        <taxon>rosids</taxon>
        <taxon>fabids</taxon>
        <taxon>Malpighiales</taxon>
        <taxon>Rhizophoraceae</taxon>
        <taxon>Rhizophora</taxon>
    </lineage>
</organism>
<sequence length="97" mass="11013">MHFGRLLYSCVQSVRRKTNTLNRYLLNALLTIVILTQHLGNLNRPLVLVLVFQNRNTGQKVLLIGLGLPVLLNQLAFQLDLHLMAKFLEVGGRSIKH</sequence>
<keyword evidence="1" id="KW-0472">Membrane</keyword>
<accession>A0A2P2M480</accession>
<dbReference type="EMBL" id="GGEC01044553">
    <property type="protein sequence ID" value="MBX25037.1"/>
    <property type="molecule type" value="Transcribed_RNA"/>
</dbReference>
<feature type="transmembrane region" description="Helical" evidence="1">
    <location>
        <begin position="21"/>
        <end position="40"/>
    </location>
</feature>
<protein>
    <submittedName>
        <fullName evidence="2">Uncharacterized protein LOC105116556 isoform X2</fullName>
    </submittedName>
    <submittedName>
        <fullName evidence="3">Uncharacterized protein LOC105116556 isoform X3</fullName>
    </submittedName>
</protein>
<dbReference type="EMBL" id="GGEC01044560">
    <property type="protein sequence ID" value="MBX25044.1"/>
    <property type="molecule type" value="Transcribed_RNA"/>
</dbReference>
<proteinExistence type="predicted"/>
<dbReference type="EMBL" id="GGEC01044545">
    <property type="protein sequence ID" value="MBX25029.1"/>
    <property type="molecule type" value="Transcribed_RNA"/>
</dbReference>